<feature type="domain" description="Glycoside-hydrolase family GH114 TIM-barrel" evidence="1">
    <location>
        <begin position="41"/>
        <end position="234"/>
    </location>
</feature>
<protein>
    <submittedName>
        <fullName evidence="2">Endo alpha-1,4 polygalactosaminidase</fullName>
    </submittedName>
</protein>
<evidence type="ECO:0000313" key="2">
    <source>
        <dbReference type="EMBL" id="NMH24440.1"/>
    </source>
</evidence>
<dbReference type="EMBL" id="JAAMPT010000200">
    <property type="protein sequence ID" value="NMH24440.1"/>
    <property type="molecule type" value="Genomic_DNA"/>
</dbReference>
<dbReference type="PANTHER" id="PTHR35882:SF2">
    <property type="entry name" value="PELA"/>
    <property type="match status" value="1"/>
</dbReference>
<dbReference type="Proteomes" id="UP000767947">
    <property type="component" value="Unassembled WGS sequence"/>
</dbReference>
<dbReference type="SUPFAM" id="SSF51445">
    <property type="entry name" value="(Trans)glycosidases"/>
    <property type="match status" value="1"/>
</dbReference>
<dbReference type="InterPro" id="IPR004352">
    <property type="entry name" value="GH114_TIM-barrel"/>
</dbReference>
<sequence>MQPIKFFLWLLPSVLIPGTFSKNEDKSTVLFCYGKFNTALVKNYNQVIIEPFHFNLTEIKQLKKDNKQVLAYISLGEVNSQAKHYKKLKNITLGKNNNWDSHYLDLKSEKTKEVLLQLMTEAFDKGFDGMFLDNLDNFTQFGPQKEDKKEAIEFLKIIAAKFPNKVFYQNAGLELLENTHKYIDGVVVESVASSYTFKDKKYGLRNKQEFDTYINRIDSLKTKYNTKFILVEYADTKALYDKIALRLAKYKLDYFIGKIDLQTLPNYKK</sequence>
<comment type="caution">
    <text evidence="2">The sequence shown here is derived from an EMBL/GenBank/DDBJ whole genome shotgun (WGS) entry which is preliminary data.</text>
</comment>
<dbReference type="Pfam" id="PF03537">
    <property type="entry name" value="Glyco_hydro_114"/>
    <property type="match status" value="1"/>
</dbReference>
<accession>A0ABX1QQG3</accession>
<evidence type="ECO:0000313" key="3">
    <source>
        <dbReference type="Proteomes" id="UP000767947"/>
    </source>
</evidence>
<keyword evidence="3" id="KW-1185">Reference proteome</keyword>
<organism evidence="2 3">
    <name type="scientific">Flavobacterium solisilvae</name>
    <dbReference type="NCBI Taxonomy" id="1852019"/>
    <lineage>
        <taxon>Bacteria</taxon>
        <taxon>Pseudomonadati</taxon>
        <taxon>Bacteroidota</taxon>
        <taxon>Flavobacteriia</taxon>
        <taxon>Flavobacteriales</taxon>
        <taxon>Flavobacteriaceae</taxon>
        <taxon>Flavobacterium</taxon>
    </lineage>
</organism>
<proteinExistence type="predicted"/>
<dbReference type="InterPro" id="IPR013785">
    <property type="entry name" value="Aldolase_TIM"/>
</dbReference>
<evidence type="ECO:0000259" key="1">
    <source>
        <dbReference type="Pfam" id="PF03537"/>
    </source>
</evidence>
<name>A0ABX1QQG3_9FLAO</name>
<dbReference type="InterPro" id="IPR017853">
    <property type="entry name" value="GH"/>
</dbReference>
<dbReference type="PANTHER" id="PTHR35882">
    <property type="entry name" value="PELA"/>
    <property type="match status" value="1"/>
</dbReference>
<gene>
    <name evidence="2" type="ORF">G6042_04065</name>
</gene>
<dbReference type="RefSeq" id="WP_169523038.1">
    <property type="nucleotide sequence ID" value="NZ_JAAMPT010000200.1"/>
</dbReference>
<dbReference type="Gene3D" id="3.20.20.70">
    <property type="entry name" value="Aldolase class I"/>
    <property type="match status" value="1"/>
</dbReference>
<reference evidence="2 3" key="1">
    <citation type="submission" date="2020-02" db="EMBL/GenBank/DDBJ databases">
        <title>Flavobacterium sp. genome.</title>
        <authorList>
            <person name="Jung H.S."/>
            <person name="Baek J.H."/>
            <person name="Jeon C.O."/>
        </authorList>
    </citation>
    <scope>NUCLEOTIDE SEQUENCE [LARGE SCALE GENOMIC DNA]</scope>
    <source>
        <strain evidence="2 3">SE-s27</strain>
    </source>
</reference>